<evidence type="ECO:0000313" key="5">
    <source>
        <dbReference type="EMBL" id="QKF93771.1"/>
    </source>
</evidence>
<feature type="domain" description="Nudix hydrolase" evidence="4">
    <location>
        <begin position="65"/>
        <end position="308"/>
    </location>
</feature>
<dbReference type="Proteomes" id="UP001162001">
    <property type="component" value="Segment"/>
</dbReference>
<evidence type="ECO:0000256" key="1">
    <source>
        <dbReference type="ARBA" id="ARBA00022801"/>
    </source>
</evidence>
<dbReference type="Gene3D" id="3.90.79.10">
    <property type="entry name" value="Nucleoside Triphosphate Pyrophosphohydrolase"/>
    <property type="match status" value="1"/>
</dbReference>
<dbReference type="PROSITE" id="PS51462">
    <property type="entry name" value="NUDIX"/>
    <property type="match status" value="1"/>
</dbReference>
<keyword evidence="6" id="KW-1185">Reference proteome</keyword>
<dbReference type="InterPro" id="IPR020084">
    <property type="entry name" value="NUDIX_hydrolase_CS"/>
</dbReference>
<keyword evidence="2" id="KW-0862">Zinc</keyword>
<feature type="domain" description="CCHC-type" evidence="3">
    <location>
        <begin position="15"/>
        <end position="30"/>
    </location>
</feature>
<evidence type="ECO:0000259" key="4">
    <source>
        <dbReference type="PROSITE" id="PS51462"/>
    </source>
</evidence>
<protein>
    <submittedName>
        <fullName evidence="5">NUDIX hydrolase</fullName>
    </submittedName>
</protein>
<dbReference type="EMBL" id="MT418680">
    <property type="protein sequence ID" value="QKF93771.1"/>
    <property type="molecule type" value="Genomic_DNA"/>
</dbReference>
<dbReference type="GO" id="GO:0008270">
    <property type="term" value="F:zinc ion binding"/>
    <property type="evidence" value="ECO:0007669"/>
    <property type="project" value="UniProtKB-KW"/>
</dbReference>
<dbReference type="InterPro" id="IPR015797">
    <property type="entry name" value="NUDIX_hydrolase-like_dom_sf"/>
</dbReference>
<dbReference type="SUPFAM" id="SSF57756">
    <property type="entry name" value="Retrovirus zinc finger-like domains"/>
    <property type="match status" value="1"/>
</dbReference>
<dbReference type="PROSITE" id="PS00893">
    <property type="entry name" value="NUDIX_BOX"/>
    <property type="match status" value="1"/>
</dbReference>
<keyword evidence="1 5" id="KW-0378">Hydrolase</keyword>
<evidence type="ECO:0000256" key="2">
    <source>
        <dbReference type="PROSITE-ProRule" id="PRU00047"/>
    </source>
</evidence>
<evidence type="ECO:0000259" key="3">
    <source>
        <dbReference type="PROSITE" id="PS50158"/>
    </source>
</evidence>
<sequence length="324" mass="38124">MDNRKSKFNRKDLYCINCGNEGHSFKGCDEPVTSYGVILISMDANDIINKLSVDELGKDNEMIVLNDENIGITFEDPNDIQLFCSIKNYIKFLLIRRKHTLGFLEFIRGRYSIDNVEGIIFLFKQMTPYEINKIRLYSFDELWDEVWGDNKNKATYQNEYTSSKDKYNKLKSEDNGFLSLNFYLENVIPSWEYAEWGFPKGRRNMKETDINCAMREFCEESGFNINDFSIINGIKPIEENFVGTNGINYRHIYYLAISCTNKTPKIDENNSIQFHEIGAINYFNYEETIKNIRPYHTERIKIITHVFIYLINSLIKSTKHKCKQ</sequence>
<accession>A0A7D3UTY6</accession>
<dbReference type="GO" id="GO:0016787">
    <property type="term" value="F:hydrolase activity"/>
    <property type="evidence" value="ECO:0007669"/>
    <property type="project" value="UniProtKB-KW"/>
</dbReference>
<dbReference type="GO" id="GO:0003676">
    <property type="term" value="F:nucleic acid binding"/>
    <property type="evidence" value="ECO:0007669"/>
    <property type="project" value="InterPro"/>
</dbReference>
<reference evidence="5 6" key="1">
    <citation type="submission" date="2020-04" db="EMBL/GenBank/DDBJ databases">
        <title>Advantages and limits of metagenomic assembly and binning of a giant virus.</title>
        <authorList>
            <person name="Schulz F."/>
            <person name="Andreani J."/>
            <person name="Francis R."/>
            <person name="Boudjemaa H."/>
            <person name="Bou Khalil J.Y."/>
            <person name="Lee J."/>
            <person name="La Scola B."/>
            <person name="Woyke T."/>
        </authorList>
    </citation>
    <scope>NUCLEOTIDE SEQUENCE [LARGE SCALE GENOMIC DNA]</scope>
    <source>
        <strain evidence="5 6">FV1/VV64</strain>
    </source>
</reference>
<dbReference type="InterPro" id="IPR036875">
    <property type="entry name" value="Znf_CCHC_sf"/>
</dbReference>
<keyword evidence="2" id="KW-0863">Zinc-finger</keyword>
<keyword evidence="2" id="KW-0479">Metal-binding</keyword>
<dbReference type="SUPFAM" id="SSF55811">
    <property type="entry name" value="Nudix"/>
    <property type="match status" value="1"/>
</dbReference>
<dbReference type="InterPro" id="IPR001878">
    <property type="entry name" value="Znf_CCHC"/>
</dbReference>
<gene>
    <name evidence="5" type="ORF">Fadolivirus_1_313</name>
</gene>
<dbReference type="InterPro" id="IPR000086">
    <property type="entry name" value="NUDIX_hydrolase_dom"/>
</dbReference>
<dbReference type="Pfam" id="PF00293">
    <property type="entry name" value="NUDIX"/>
    <property type="match status" value="1"/>
</dbReference>
<dbReference type="PROSITE" id="PS50158">
    <property type="entry name" value="ZF_CCHC"/>
    <property type="match status" value="1"/>
</dbReference>
<proteinExistence type="predicted"/>
<evidence type="ECO:0000313" key="6">
    <source>
        <dbReference type="Proteomes" id="UP001162001"/>
    </source>
</evidence>
<organism evidence="5 6">
    <name type="scientific">Fadolivirus FV1/VV64</name>
    <dbReference type="NCBI Taxonomy" id="3070911"/>
    <lineage>
        <taxon>Viruses</taxon>
        <taxon>Varidnaviria</taxon>
        <taxon>Bamfordvirae</taxon>
        <taxon>Nucleocytoviricota</taxon>
        <taxon>Megaviricetes</taxon>
        <taxon>Imitervirales</taxon>
        <taxon>Mimiviridae</taxon>
        <taxon>Klosneuvirinae</taxon>
        <taxon>Fadolivirus</taxon>
        <taxon>Fadolivirus algeromassiliense</taxon>
    </lineage>
</organism>
<name>A0A7D3UTY6_9VIRU</name>